<proteinExistence type="predicted"/>
<evidence type="ECO:0000313" key="2">
    <source>
        <dbReference type="EMBL" id="CAA2106656.1"/>
    </source>
</evidence>
<protein>
    <recommendedName>
        <fullName evidence="1">Endonuclease/exonuclease/phosphatase domain-containing protein</fullName>
    </recommendedName>
</protein>
<dbReference type="SUPFAM" id="SSF56219">
    <property type="entry name" value="DNase I-like"/>
    <property type="match status" value="1"/>
</dbReference>
<reference evidence="2" key="1">
    <citation type="submission" date="2019-12" db="EMBL/GenBank/DDBJ databases">
        <authorList>
            <person name="Cremers G."/>
        </authorList>
    </citation>
    <scope>NUCLEOTIDE SEQUENCE</scope>
    <source>
        <strain evidence="2">Mbul1</strain>
    </source>
</reference>
<gene>
    <name evidence="2" type="ORF">MBUL_03780</name>
</gene>
<sequence length="283" mass="30988">MADKRHFSLPWRGPLNDRRYASQDAARFPDLHALDALDRSHFRKIVSWNLLRRTGAKVDAIVALVERERPDLLLMQEATKDIAVIEERLGGVYAWAPLPGRIHGLAMWSPHPWTSPPVIVALPSGAVVDRVCQILDLGEFGVANVHLSHGQVLNRRQLRRIEQSLPARAAVIGDYNLVGPALLPGFRDAGPRIPTHAMVDLVPLRIDRCLVRGLACLGRTVLPRGASDHRPIVVHLGPAPAQAGERTVRGMAALVVRLRRATARARAAARARRPSGGRPSSSA</sequence>
<feature type="domain" description="Endonuclease/exonuclease/phosphatase" evidence="1">
    <location>
        <begin position="46"/>
        <end position="229"/>
    </location>
</feature>
<dbReference type="InterPro" id="IPR005135">
    <property type="entry name" value="Endo/exonuclease/phosphatase"/>
</dbReference>
<evidence type="ECO:0000259" key="1">
    <source>
        <dbReference type="Pfam" id="PF03372"/>
    </source>
</evidence>
<dbReference type="GO" id="GO:0003824">
    <property type="term" value="F:catalytic activity"/>
    <property type="evidence" value="ECO:0007669"/>
    <property type="project" value="InterPro"/>
</dbReference>
<dbReference type="AlphaFoldDB" id="A0A679JK90"/>
<dbReference type="EMBL" id="LR743504">
    <property type="protein sequence ID" value="CAA2106656.1"/>
    <property type="molecule type" value="Genomic_DNA"/>
</dbReference>
<dbReference type="Pfam" id="PF03372">
    <property type="entry name" value="Exo_endo_phos"/>
    <property type="match status" value="1"/>
</dbReference>
<dbReference type="InterPro" id="IPR036691">
    <property type="entry name" value="Endo/exonu/phosph_ase_sf"/>
</dbReference>
<accession>A0A679JK90</accession>
<name>A0A679JK90_9HYPH</name>
<organism evidence="2">
    <name type="scientific">Methylobacterium bullatum</name>
    <dbReference type="NCBI Taxonomy" id="570505"/>
    <lineage>
        <taxon>Bacteria</taxon>
        <taxon>Pseudomonadati</taxon>
        <taxon>Pseudomonadota</taxon>
        <taxon>Alphaproteobacteria</taxon>
        <taxon>Hyphomicrobiales</taxon>
        <taxon>Methylobacteriaceae</taxon>
        <taxon>Methylobacterium</taxon>
    </lineage>
</organism>
<dbReference type="Gene3D" id="3.60.10.10">
    <property type="entry name" value="Endonuclease/exonuclease/phosphatase"/>
    <property type="match status" value="1"/>
</dbReference>